<dbReference type="Pfam" id="PF00389">
    <property type="entry name" value="2-Hacid_dh"/>
    <property type="match status" value="1"/>
</dbReference>
<dbReference type="CDD" id="cd05301">
    <property type="entry name" value="GDH"/>
    <property type="match status" value="1"/>
</dbReference>
<keyword evidence="1 2" id="KW-0560">Oxidoreductase</keyword>
<comment type="caution">
    <text evidence="5">The sequence shown here is derived from an EMBL/GenBank/DDBJ whole genome shotgun (WGS) entry which is preliminary data.</text>
</comment>
<evidence type="ECO:0000313" key="5">
    <source>
        <dbReference type="EMBL" id="KAJ8298277.1"/>
    </source>
</evidence>
<accession>A0ABQ9E333</accession>
<proteinExistence type="inferred from homology"/>
<dbReference type="EMBL" id="JARBDR010000923">
    <property type="protein sequence ID" value="KAJ8298277.1"/>
    <property type="molecule type" value="Genomic_DNA"/>
</dbReference>
<dbReference type="InterPro" id="IPR050223">
    <property type="entry name" value="D-isomer_2-hydroxyacid_DH"/>
</dbReference>
<evidence type="ECO:0000313" key="6">
    <source>
        <dbReference type="Proteomes" id="UP001217089"/>
    </source>
</evidence>
<feature type="domain" description="D-isomer specific 2-hydroxyacid dehydrogenase NAD-binding" evidence="4">
    <location>
        <begin position="112"/>
        <end position="291"/>
    </location>
</feature>
<feature type="domain" description="D-isomer specific 2-hydroxyacid dehydrogenase catalytic" evidence="3">
    <location>
        <begin position="7"/>
        <end position="322"/>
    </location>
</feature>
<comment type="similarity">
    <text evidence="2">Belongs to the D-isomer specific 2-hydroxyacid dehydrogenase family.</text>
</comment>
<evidence type="ECO:0000256" key="2">
    <source>
        <dbReference type="RuleBase" id="RU003719"/>
    </source>
</evidence>
<sequence length="324" mass="34757">MSTRPVVFVTRCVPPNGMDMLKSECEVRTWPNDAVIPRDQLLQGVKGADGLLCHPSEKIDQEVLDAAGPQLKVIGTMSVGLEHLDLALCKSRNIHVGYTPDVLTDATAEMTVGLLLATSRRIKEGFAATVNGGWGTWNCGLYLAGKELSESTVGIVGLGRIGLAVAKRLQPFGVQKFLYSGNSEKSWASDIGAEFVPFDKLLQNSDFVVACCSMNPQNKGLFNKDAFSKMKNSAIFVNTSRGVLVNQEDLLQALSTNQILAAGLDVTTPEPLPRDNPLFTLNNCVITPHLGSATTKARAAMADLVCRNILAGLKGQPLPKPVPL</sequence>
<dbReference type="InterPro" id="IPR006140">
    <property type="entry name" value="D-isomer_DH_NAD-bd"/>
</dbReference>
<dbReference type="Proteomes" id="UP001217089">
    <property type="component" value="Unassembled WGS sequence"/>
</dbReference>
<evidence type="ECO:0000256" key="1">
    <source>
        <dbReference type="ARBA" id="ARBA00023002"/>
    </source>
</evidence>
<reference evidence="5 6" key="1">
    <citation type="submission" date="2022-12" db="EMBL/GenBank/DDBJ databases">
        <title>Chromosome-level genome of Tegillarca granosa.</title>
        <authorList>
            <person name="Kim J."/>
        </authorList>
    </citation>
    <scope>NUCLEOTIDE SEQUENCE [LARGE SCALE GENOMIC DNA]</scope>
    <source>
        <strain evidence="5">Teg-2019</strain>
        <tissue evidence="5">Adductor muscle</tissue>
    </source>
</reference>
<dbReference type="SUPFAM" id="SSF52283">
    <property type="entry name" value="Formate/glycerate dehydrogenase catalytic domain-like"/>
    <property type="match status" value="1"/>
</dbReference>
<dbReference type="SUPFAM" id="SSF51735">
    <property type="entry name" value="NAD(P)-binding Rossmann-fold domains"/>
    <property type="match status" value="1"/>
</dbReference>
<evidence type="ECO:0008006" key="7">
    <source>
        <dbReference type="Google" id="ProtNLM"/>
    </source>
</evidence>
<dbReference type="Gene3D" id="3.40.50.720">
    <property type="entry name" value="NAD(P)-binding Rossmann-like Domain"/>
    <property type="match status" value="2"/>
</dbReference>
<organism evidence="5 6">
    <name type="scientific">Tegillarca granosa</name>
    <name type="common">Malaysian cockle</name>
    <name type="synonym">Anadara granosa</name>
    <dbReference type="NCBI Taxonomy" id="220873"/>
    <lineage>
        <taxon>Eukaryota</taxon>
        <taxon>Metazoa</taxon>
        <taxon>Spiralia</taxon>
        <taxon>Lophotrochozoa</taxon>
        <taxon>Mollusca</taxon>
        <taxon>Bivalvia</taxon>
        <taxon>Autobranchia</taxon>
        <taxon>Pteriomorphia</taxon>
        <taxon>Arcoida</taxon>
        <taxon>Arcoidea</taxon>
        <taxon>Arcidae</taxon>
        <taxon>Tegillarca</taxon>
    </lineage>
</organism>
<keyword evidence="6" id="KW-1185">Reference proteome</keyword>
<dbReference type="PROSITE" id="PS00671">
    <property type="entry name" value="D_2_HYDROXYACID_DH_3"/>
    <property type="match status" value="1"/>
</dbReference>
<evidence type="ECO:0000259" key="3">
    <source>
        <dbReference type="Pfam" id="PF00389"/>
    </source>
</evidence>
<dbReference type="PANTHER" id="PTHR10996:SF277">
    <property type="entry name" value="GLYOXYLATE REDUCTASE_HYDROXYPYRUVATE REDUCTASE"/>
    <property type="match status" value="1"/>
</dbReference>
<dbReference type="InterPro" id="IPR036291">
    <property type="entry name" value="NAD(P)-bd_dom_sf"/>
</dbReference>
<dbReference type="InterPro" id="IPR006139">
    <property type="entry name" value="D-isomer_2_OHA_DH_cat_dom"/>
</dbReference>
<dbReference type="PANTHER" id="PTHR10996">
    <property type="entry name" value="2-HYDROXYACID DEHYDROGENASE-RELATED"/>
    <property type="match status" value="1"/>
</dbReference>
<dbReference type="InterPro" id="IPR029753">
    <property type="entry name" value="D-isomer_DH_CS"/>
</dbReference>
<name>A0ABQ9E333_TEGGR</name>
<evidence type="ECO:0000259" key="4">
    <source>
        <dbReference type="Pfam" id="PF02826"/>
    </source>
</evidence>
<gene>
    <name evidence="5" type="ORF">KUTeg_024808</name>
</gene>
<protein>
    <recommendedName>
        <fullName evidence="7">Glyoxylate reductase/hydroxypyruvate reductase</fullName>
    </recommendedName>
</protein>
<dbReference type="Pfam" id="PF02826">
    <property type="entry name" value="2-Hacid_dh_C"/>
    <property type="match status" value="1"/>
</dbReference>